<feature type="active site" description="Charge relay system" evidence="6">
    <location>
        <position position="168"/>
    </location>
</feature>
<organism evidence="11 12">
    <name type="scientific">Pochonia chlamydosporia 170</name>
    <dbReference type="NCBI Taxonomy" id="1380566"/>
    <lineage>
        <taxon>Eukaryota</taxon>
        <taxon>Fungi</taxon>
        <taxon>Dikarya</taxon>
        <taxon>Ascomycota</taxon>
        <taxon>Pezizomycotina</taxon>
        <taxon>Sordariomycetes</taxon>
        <taxon>Hypocreomycetidae</taxon>
        <taxon>Hypocreales</taxon>
        <taxon>Clavicipitaceae</taxon>
        <taxon>Pochonia</taxon>
    </lineage>
</organism>
<keyword evidence="4 6" id="KW-0378">Hydrolase</keyword>
<dbReference type="EMBL" id="LSBJ02000014">
    <property type="protein sequence ID" value="OAQ58698.1"/>
    <property type="molecule type" value="Genomic_DNA"/>
</dbReference>
<evidence type="ECO:0000313" key="12">
    <source>
        <dbReference type="Proteomes" id="UP000078397"/>
    </source>
</evidence>
<evidence type="ECO:0000256" key="2">
    <source>
        <dbReference type="ARBA" id="ARBA00022670"/>
    </source>
</evidence>
<dbReference type="PROSITE" id="PS51892">
    <property type="entry name" value="SUBTILASE"/>
    <property type="match status" value="1"/>
</dbReference>
<dbReference type="CDD" id="cd04077">
    <property type="entry name" value="Peptidases_S8_PCSK9_ProteinaseK_like"/>
    <property type="match status" value="1"/>
</dbReference>
<dbReference type="InterPro" id="IPR050131">
    <property type="entry name" value="Peptidase_S8_subtilisin-like"/>
</dbReference>
<evidence type="ECO:0000259" key="10">
    <source>
        <dbReference type="Pfam" id="PF05922"/>
    </source>
</evidence>
<dbReference type="PRINTS" id="PR00723">
    <property type="entry name" value="SUBTILISIN"/>
</dbReference>
<dbReference type="SUPFAM" id="SSF54897">
    <property type="entry name" value="Protease propeptides/inhibitors"/>
    <property type="match status" value="1"/>
</dbReference>
<dbReference type="PROSITE" id="PS00137">
    <property type="entry name" value="SUBTILASE_HIS"/>
    <property type="match status" value="1"/>
</dbReference>
<dbReference type="GO" id="GO:0004252">
    <property type="term" value="F:serine-type endopeptidase activity"/>
    <property type="evidence" value="ECO:0007669"/>
    <property type="project" value="UniProtKB-UniRule"/>
</dbReference>
<evidence type="ECO:0000256" key="3">
    <source>
        <dbReference type="ARBA" id="ARBA00022729"/>
    </source>
</evidence>
<dbReference type="PANTHER" id="PTHR43806">
    <property type="entry name" value="PEPTIDASE S8"/>
    <property type="match status" value="1"/>
</dbReference>
<name>A0A179EZW1_METCM</name>
<reference evidence="11 12" key="1">
    <citation type="journal article" date="2016" name="PLoS Pathog.">
        <title>Biosynthesis of antibiotic leucinostatins in bio-control fungus Purpureocillium lilacinum and their inhibition on phytophthora revealed by genome mining.</title>
        <authorList>
            <person name="Wang G."/>
            <person name="Liu Z."/>
            <person name="Lin R."/>
            <person name="Li E."/>
            <person name="Mao Z."/>
            <person name="Ling J."/>
            <person name="Yang Y."/>
            <person name="Yin W.B."/>
            <person name="Xie B."/>
        </authorList>
    </citation>
    <scope>NUCLEOTIDE SEQUENCE [LARGE SCALE GENOMIC DNA]</scope>
    <source>
        <strain evidence="11">170</strain>
    </source>
</reference>
<dbReference type="InterPro" id="IPR034193">
    <property type="entry name" value="PCSK9_ProteinaseK-like"/>
</dbReference>
<dbReference type="PROSITE" id="PS00136">
    <property type="entry name" value="SUBTILASE_ASP"/>
    <property type="match status" value="1"/>
</dbReference>
<feature type="signal peptide" evidence="8">
    <location>
        <begin position="1"/>
        <end position="15"/>
    </location>
</feature>
<dbReference type="GO" id="GO:0005576">
    <property type="term" value="C:extracellular region"/>
    <property type="evidence" value="ECO:0007669"/>
    <property type="project" value="UniProtKB-ARBA"/>
</dbReference>
<evidence type="ECO:0000313" key="11">
    <source>
        <dbReference type="EMBL" id="OAQ58698.1"/>
    </source>
</evidence>
<dbReference type="PANTHER" id="PTHR43806:SF58">
    <property type="entry name" value="ALKALINE PROTEASE 1-RELATED"/>
    <property type="match status" value="1"/>
</dbReference>
<dbReference type="Gene3D" id="3.30.70.80">
    <property type="entry name" value="Peptidase S8 propeptide/proteinase inhibitor I9"/>
    <property type="match status" value="1"/>
</dbReference>
<evidence type="ECO:0000256" key="4">
    <source>
        <dbReference type="ARBA" id="ARBA00022801"/>
    </source>
</evidence>
<evidence type="ECO:0000259" key="9">
    <source>
        <dbReference type="Pfam" id="PF00082"/>
    </source>
</evidence>
<protein>
    <submittedName>
        <fullName evidence="11">Alkaline serine protease P32</fullName>
    </submittedName>
</protein>
<dbReference type="RefSeq" id="XP_018136817.1">
    <property type="nucleotide sequence ID" value="XM_018289219.1"/>
</dbReference>
<dbReference type="STRING" id="1380566.A0A179EZW1"/>
<dbReference type="InterPro" id="IPR023828">
    <property type="entry name" value="Peptidase_S8_Ser-AS"/>
</dbReference>
<keyword evidence="12" id="KW-1185">Reference proteome</keyword>
<dbReference type="Pfam" id="PF05922">
    <property type="entry name" value="Inhibitor_I9"/>
    <property type="match status" value="1"/>
</dbReference>
<keyword evidence="2 6" id="KW-0645">Protease</keyword>
<dbReference type="Pfam" id="PF00082">
    <property type="entry name" value="Peptidase_S8"/>
    <property type="match status" value="1"/>
</dbReference>
<feature type="active site" description="Charge relay system" evidence="6">
    <location>
        <position position="323"/>
    </location>
</feature>
<evidence type="ECO:0000256" key="1">
    <source>
        <dbReference type="ARBA" id="ARBA00011073"/>
    </source>
</evidence>
<dbReference type="InterPro" id="IPR010259">
    <property type="entry name" value="S8pro/Inhibitor_I9"/>
</dbReference>
<evidence type="ECO:0000256" key="6">
    <source>
        <dbReference type="PROSITE-ProRule" id="PRU01240"/>
    </source>
</evidence>
<dbReference type="InterPro" id="IPR015500">
    <property type="entry name" value="Peptidase_S8_subtilisin-rel"/>
</dbReference>
<dbReference type="KEGG" id="pchm:VFPPC_10929"/>
<accession>A0A179EZW1</accession>
<dbReference type="GeneID" id="28853213"/>
<feature type="active site" description="Charge relay system" evidence="6">
    <location>
        <position position="137"/>
    </location>
</feature>
<proteinExistence type="inferred from homology"/>
<dbReference type="Proteomes" id="UP000078397">
    <property type="component" value="Unassembled WGS sequence"/>
</dbReference>
<feature type="domain" description="Inhibitor I9" evidence="10">
    <location>
        <begin position="58"/>
        <end position="95"/>
    </location>
</feature>
<evidence type="ECO:0000256" key="7">
    <source>
        <dbReference type="RuleBase" id="RU003355"/>
    </source>
</evidence>
<dbReference type="GO" id="GO:0006508">
    <property type="term" value="P:proteolysis"/>
    <property type="evidence" value="ECO:0007669"/>
    <property type="project" value="UniProtKB-KW"/>
</dbReference>
<dbReference type="AlphaFoldDB" id="A0A179EZW1"/>
<dbReference type="InterPro" id="IPR022398">
    <property type="entry name" value="Peptidase_S8_His-AS"/>
</dbReference>
<dbReference type="OrthoDB" id="206201at2759"/>
<dbReference type="PROSITE" id="PS00138">
    <property type="entry name" value="SUBTILASE_SER"/>
    <property type="match status" value="1"/>
</dbReference>
<dbReference type="Gene3D" id="3.40.50.200">
    <property type="entry name" value="Peptidase S8/S53 domain"/>
    <property type="match status" value="1"/>
</dbReference>
<dbReference type="InterPro" id="IPR000209">
    <property type="entry name" value="Peptidase_S8/S53_dom"/>
</dbReference>
<evidence type="ECO:0000256" key="8">
    <source>
        <dbReference type="SAM" id="SignalP"/>
    </source>
</evidence>
<keyword evidence="3 8" id="KW-0732">Signal</keyword>
<dbReference type="InterPro" id="IPR036852">
    <property type="entry name" value="Peptidase_S8/S53_dom_sf"/>
</dbReference>
<keyword evidence="5 6" id="KW-0720">Serine protease</keyword>
<feature type="domain" description="Peptidase S8/S53" evidence="9">
    <location>
        <begin position="135"/>
        <end position="339"/>
    </location>
</feature>
<dbReference type="SUPFAM" id="SSF52743">
    <property type="entry name" value="Subtilisin-like"/>
    <property type="match status" value="1"/>
</dbReference>
<feature type="chain" id="PRO_5012091082" evidence="8">
    <location>
        <begin position="16"/>
        <end position="376"/>
    </location>
</feature>
<dbReference type="InterPro" id="IPR037045">
    <property type="entry name" value="S8pro/Inhibitor_I9_sf"/>
</dbReference>
<gene>
    <name evidence="11" type="ORF">VFPPC_10929</name>
</gene>
<dbReference type="InterPro" id="IPR023827">
    <property type="entry name" value="Peptidase_S8_Asp-AS"/>
</dbReference>
<dbReference type="FunFam" id="3.40.50.200:FF:000014">
    <property type="entry name" value="Proteinase K"/>
    <property type="match status" value="1"/>
</dbReference>
<sequence>MKLSIILAFLPAILAAPTSTPDDPDAIGNKYVVKFKEGIVNIDEDDVIRSIKTKADFFYENVFTGFAGHLTAEERAALLARPDVEYIERDAVAHLDGFVEQEGAPWGLGRISNRRRGNTTYKYDASAGAGTCAYIIDTGIEDNHPEFEGRATLIKSFIPGQGSDLNGHGTHCAGTVGSKSYGVAKKTNIYGVKVIKDDGSGSASTVIAGMDLVVKDAKTRSCPKGVVASISLRFDRSDAVNAAAAAMVSSGIFLSVSAGNSNADAANQSPASEPSACTVGATTSEDARSPFSNFGAIVDIFAPGSAVLSTWIMGGKRTLSGTSMASPHVAGLAAYLAGLGGDYNCSHIQKLAVKDRLSGLPPGTVNLLANNGASVE</sequence>
<comment type="similarity">
    <text evidence="1 6 7">Belongs to the peptidase S8 family.</text>
</comment>
<comment type="caution">
    <text evidence="11">The sequence shown here is derived from an EMBL/GenBank/DDBJ whole genome shotgun (WGS) entry which is preliminary data.</text>
</comment>
<evidence type="ECO:0000256" key="5">
    <source>
        <dbReference type="ARBA" id="ARBA00022825"/>
    </source>
</evidence>